<dbReference type="HOGENOM" id="CLU_807516_0_0_1"/>
<evidence type="ECO:0000313" key="2">
    <source>
        <dbReference type="EMBL" id="EFJ26521.1"/>
    </source>
</evidence>
<proteinExistence type="predicted"/>
<organism evidence="3">
    <name type="scientific">Selaginella moellendorffii</name>
    <name type="common">Spikemoss</name>
    <dbReference type="NCBI Taxonomy" id="88036"/>
    <lineage>
        <taxon>Eukaryota</taxon>
        <taxon>Viridiplantae</taxon>
        <taxon>Streptophyta</taxon>
        <taxon>Embryophyta</taxon>
        <taxon>Tracheophyta</taxon>
        <taxon>Lycopodiopsida</taxon>
        <taxon>Selaginellales</taxon>
        <taxon>Selaginellaceae</taxon>
        <taxon>Selaginella</taxon>
    </lineage>
</organism>
<gene>
    <name evidence="2" type="ORF">SELMODRAFT_412822</name>
</gene>
<protein>
    <submittedName>
        <fullName evidence="2">Uncharacterized protein</fullName>
    </submittedName>
</protein>
<feature type="compositionally biased region" description="Polar residues" evidence="1">
    <location>
        <begin position="208"/>
        <end position="222"/>
    </location>
</feature>
<name>D8RMF1_SELML</name>
<sequence length="344" mass="38571">MGVWSSLLEVFAANEASKWHSQAREICSEGGSLGMQPCLMNFAFERWILGQQAPLGFALGMHWRRCSWRMRYLSTASKKRVFTTRFGEPLLYQIGGCSRRQEDACSSYCIESHHQRKWDDCRLVIFKPSNSIGIILKIIFGVRSYEFNHKFLKDVVSKICNTVRGVNRWCMILPPSLLPHWNGNNTLQQKRINISLHPLALNIAARQTNTGDSMPSTGSTTPDADGARTSANCPDASNPTEAANSEWRRCNTVMASEAGLRVPDCHKVQLLCGHLVLAPWDMWVYGEWEYFGCPGLQGIAIHKQAIAASDILVAISLIDMYSKSESMLNAEENGFQNMLLHGVL</sequence>
<keyword evidence="3" id="KW-1185">Reference proteome</keyword>
<reference evidence="2 3" key="1">
    <citation type="journal article" date="2011" name="Science">
        <title>The Selaginella genome identifies genetic changes associated with the evolution of vascular plants.</title>
        <authorList>
            <person name="Banks J.A."/>
            <person name="Nishiyama T."/>
            <person name="Hasebe M."/>
            <person name="Bowman J.L."/>
            <person name="Gribskov M."/>
            <person name="dePamphilis C."/>
            <person name="Albert V.A."/>
            <person name="Aono N."/>
            <person name="Aoyama T."/>
            <person name="Ambrose B.A."/>
            <person name="Ashton N.W."/>
            <person name="Axtell M.J."/>
            <person name="Barker E."/>
            <person name="Barker M.S."/>
            <person name="Bennetzen J.L."/>
            <person name="Bonawitz N.D."/>
            <person name="Chapple C."/>
            <person name="Cheng C."/>
            <person name="Correa L.G."/>
            <person name="Dacre M."/>
            <person name="DeBarry J."/>
            <person name="Dreyer I."/>
            <person name="Elias M."/>
            <person name="Engstrom E.M."/>
            <person name="Estelle M."/>
            <person name="Feng L."/>
            <person name="Finet C."/>
            <person name="Floyd S.K."/>
            <person name="Frommer W.B."/>
            <person name="Fujita T."/>
            <person name="Gramzow L."/>
            <person name="Gutensohn M."/>
            <person name="Harholt J."/>
            <person name="Hattori M."/>
            <person name="Heyl A."/>
            <person name="Hirai T."/>
            <person name="Hiwatashi Y."/>
            <person name="Ishikawa M."/>
            <person name="Iwata M."/>
            <person name="Karol K.G."/>
            <person name="Koehler B."/>
            <person name="Kolukisaoglu U."/>
            <person name="Kubo M."/>
            <person name="Kurata T."/>
            <person name="Lalonde S."/>
            <person name="Li K."/>
            <person name="Li Y."/>
            <person name="Litt A."/>
            <person name="Lyons E."/>
            <person name="Manning G."/>
            <person name="Maruyama T."/>
            <person name="Michael T.P."/>
            <person name="Mikami K."/>
            <person name="Miyazaki S."/>
            <person name="Morinaga S."/>
            <person name="Murata T."/>
            <person name="Mueller-Roeber B."/>
            <person name="Nelson D.R."/>
            <person name="Obara M."/>
            <person name="Oguri Y."/>
            <person name="Olmstead R.G."/>
            <person name="Onodera N."/>
            <person name="Petersen B.L."/>
            <person name="Pils B."/>
            <person name="Prigge M."/>
            <person name="Rensing S.A."/>
            <person name="Riano-Pachon D.M."/>
            <person name="Roberts A.W."/>
            <person name="Sato Y."/>
            <person name="Scheller H.V."/>
            <person name="Schulz B."/>
            <person name="Schulz C."/>
            <person name="Shakirov E.V."/>
            <person name="Shibagaki N."/>
            <person name="Shinohara N."/>
            <person name="Shippen D.E."/>
            <person name="Soerensen I."/>
            <person name="Sotooka R."/>
            <person name="Sugimoto N."/>
            <person name="Sugita M."/>
            <person name="Sumikawa N."/>
            <person name="Tanurdzic M."/>
            <person name="Theissen G."/>
            <person name="Ulvskov P."/>
            <person name="Wakazuki S."/>
            <person name="Weng J.K."/>
            <person name="Willats W.W."/>
            <person name="Wipf D."/>
            <person name="Wolf P.G."/>
            <person name="Yang L."/>
            <person name="Zimmer A.D."/>
            <person name="Zhu Q."/>
            <person name="Mitros T."/>
            <person name="Hellsten U."/>
            <person name="Loque D."/>
            <person name="Otillar R."/>
            <person name="Salamov A."/>
            <person name="Schmutz J."/>
            <person name="Shapiro H."/>
            <person name="Lindquist E."/>
            <person name="Lucas S."/>
            <person name="Rokhsar D."/>
            <person name="Grigoriev I.V."/>
        </authorList>
    </citation>
    <scope>NUCLEOTIDE SEQUENCE [LARGE SCALE GENOMIC DNA]</scope>
</reference>
<feature type="compositionally biased region" description="Polar residues" evidence="1">
    <location>
        <begin position="229"/>
        <end position="242"/>
    </location>
</feature>
<accession>D8RMF1</accession>
<dbReference type="EMBL" id="GL377584">
    <property type="protein sequence ID" value="EFJ26521.1"/>
    <property type="molecule type" value="Genomic_DNA"/>
</dbReference>
<dbReference type="KEGG" id="smo:SELMODRAFT_412822"/>
<dbReference type="Proteomes" id="UP000001514">
    <property type="component" value="Unassembled WGS sequence"/>
</dbReference>
<dbReference type="InParanoid" id="D8RMF1"/>
<dbReference type="AlphaFoldDB" id="D8RMF1"/>
<evidence type="ECO:0000313" key="3">
    <source>
        <dbReference type="Proteomes" id="UP000001514"/>
    </source>
</evidence>
<dbReference type="Gramene" id="EFJ26521">
    <property type="protein sequence ID" value="EFJ26521"/>
    <property type="gene ID" value="SELMODRAFT_412822"/>
</dbReference>
<feature type="region of interest" description="Disordered" evidence="1">
    <location>
        <begin position="208"/>
        <end position="242"/>
    </location>
</feature>
<evidence type="ECO:0000256" key="1">
    <source>
        <dbReference type="SAM" id="MobiDB-lite"/>
    </source>
</evidence>